<evidence type="ECO:0000313" key="18">
    <source>
        <dbReference type="RefSeq" id="XP_022109635.1"/>
    </source>
</evidence>
<feature type="compositionally biased region" description="Polar residues" evidence="15">
    <location>
        <begin position="1"/>
        <end position="10"/>
    </location>
</feature>
<evidence type="ECO:0000256" key="4">
    <source>
        <dbReference type="ARBA" id="ARBA00022448"/>
    </source>
</evidence>
<keyword evidence="7" id="KW-0677">Repeat</keyword>
<evidence type="ECO:0000256" key="2">
    <source>
        <dbReference type="ARBA" id="ARBA00006175"/>
    </source>
</evidence>
<dbReference type="GO" id="GO:0016323">
    <property type="term" value="C:basolateral plasma membrane"/>
    <property type="evidence" value="ECO:0007669"/>
    <property type="project" value="TreeGrafter"/>
</dbReference>
<dbReference type="Gene3D" id="1.20.1080.10">
    <property type="entry name" value="Glycerol uptake facilitator protein"/>
    <property type="match status" value="1"/>
</dbReference>
<evidence type="ECO:0000256" key="12">
    <source>
        <dbReference type="ARBA" id="ARBA00049592"/>
    </source>
</evidence>
<evidence type="ECO:0000256" key="7">
    <source>
        <dbReference type="ARBA" id="ARBA00022737"/>
    </source>
</evidence>
<dbReference type="GO" id="GO:0015204">
    <property type="term" value="F:urea transmembrane transporter activity"/>
    <property type="evidence" value="ECO:0007669"/>
    <property type="project" value="TreeGrafter"/>
</dbReference>
<evidence type="ECO:0000256" key="3">
    <source>
        <dbReference type="ARBA" id="ARBA00020971"/>
    </source>
</evidence>
<dbReference type="InterPro" id="IPR023275">
    <property type="entry name" value="Aquaporin_3"/>
</dbReference>
<keyword evidence="4 14" id="KW-0813">Transport</keyword>
<dbReference type="InterPro" id="IPR022357">
    <property type="entry name" value="MIP_CS"/>
</dbReference>
<dbReference type="Proteomes" id="UP000694845">
    <property type="component" value="Unplaced"/>
</dbReference>
<evidence type="ECO:0000256" key="11">
    <source>
        <dbReference type="ARBA" id="ARBA00033020"/>
    </source>
</evidence>
<dbReference type="PANTHER" id="PTHR43829">
    <property type="entry name" value="AQUAPORIN OR AQUAGLYCEROPORIN RELATED"/>
    <property type="match status" value="1"/>
</dbReference>
<accession>A0A8B7ZY04</accession>
<feature type="transmembrane region" description="Helical" evidence="16">
    <location>
        <begin position="223"/>
        <end position="243"/>
    </location>
</feature>
<dbReference type="InterPro" id="IPR050363">
    <property type="entry name" value="MIP/Aquaporin"/>
</dbReference>
<reference evidence="18" key="1">
    <citation type="submission" date="2025-08" db="UniProtKB">
        <authorList>
            <consortium name="RefSeq"/>
        </authorList>
    </citation>
    <scope>IDENTIFICATION</scope>
</reference>
<dbReference type="CDD" id="cd00333">
    <property type="entry name" value="MIP"/>
    <property type="match status" value="1"/>
</dbReference>
<feature type="transmembrane region" description="Helical" evidence="16">
    <location>
        <begin position="97"/>
        <end position="118"/>
    </location>
</feature>
<gene>
    <name evidence="18" type="primary">LOC110989506</name>
</gene>
<dbReference type="PRINTS" id="PR00783">
    <property type="entry name" value="MINTRINSICP"/>
</dbReference>
<feature type="transmembrane region" description="Helical" evidence="16">
    <location>
        <begin position="190"/>
        <end position="211"/>
    </location>
</feature>
<dbReference type="RefSeq" id="XP_022109635.1">
    <property type="nucleotide sequence ID" value="XM_022253943.1"/>
</dbReference>
<evidence type="ECO:0000256" key="6">
    <source>
        <dbReference type="ARBA" id="ARBA00022692"/>
    </source>
</evidence>
<comment type="subcellular location">
    <subcellularLocation>
        <location evidence="1">Cell membrane</location>
        <topology evidence="1">Multi-pass membrane protein</topology>
    </subcellularLocation>
</comment>
<keyword evidence="5" id="KW-1003">Cell membrane</keyword>
<keyword evidence="9 16" id="KW-0472">Membrane</keyword>
<dbReference type="GO" id="GO:0015254">
    <property type="term" value="F:glycerol channel activity"/>
    <property type="evidence" value="ECO:0007669"/>
    <property type="project" value="TreeGrafter"/>
</dbReference>
<evidence type="ECO:0000313" key="17">
    <source>
        <dbReference type="Proteomes" id="UP000694845"/>
    </source>
</evidence>
<evidence type="ECO:0000256" key="8">
    <source>
        <dbReference type="ARBA" id="ARBA00022989"/>
    </source>
</evidence>
<dbReference type="GO" id="GO:0015250">
    <property type="term" value="F:water channel activity"/>
    <property type="evidence" value="ECO:0007669"/>
    <property type="project" value="TreeGrafter"/>
</dbReference>
<dbReference type="AlphaFoldDB" id="A0A8B7ZY04"/>
<dbReference type="SUPFAM" id="SSF81338">
    <property type="entry name" value="Aquaporin-like"/>
    <property type="match status" value="1"/>
</dbReference>
<dbReference type="InterPro" id="IPR000425">
    <property type="entry name" value="MIP"/>
</dbReference>
<protein>
    <recommendedName>
        <fullName evidence="3">Aquaporin-3</fullName>
    </recommendedName>
    <alternativeName>
        <fullName evidence="11">Aquaglyceroporin-3</fullName>
    </alternativeName>
</protein>
<dbReference type="OrthoDB" id="3222at2759"/>
<keyword evidence="8 16" id="KW-1133">Transmembrane helix</keyword>
<feature type="compositionally biased region" description="Polar residues" evidence="15">
    <location>
        <begin position="20"/>
        <end position="32"/>
    </location>
</feature>
<comment type="function">
    <text evidence="12">Aquaglyceroporins form homotetrameric transmembrane channels, with each monomer independently mediating glycerol and water transport across the plasma membrane along their osmotic gradient. Could also be permeable to urea. Also participates in cell permeability to H2O2 and H2O2-mediated signaling. In skin, transports glycerol to the epidermis and stratum corneum, where it maintains hydration, elasticity, and supports lipid biosynthesis for barrier repair. In kidney, contributes to the reabsorption of water, helping the body maintain proper fluid balance.</text>
</comment>
<evidence type="ECO:0000256" key="1">
    <source>
        <dbReference type="ARBA" id="ARBA00004651"/>
    </source>
</evidence>
<dbReference type="Pfam" id="PF00230">
    <property type="entry name" value="MIP"/>
    <property type="match status" value="1"/>
</dbReference>
<dbReference type="InterPro" id="IPR023271">
    <property type="entry name" value="Aquaporin-like"/>
</dbReference>
<organism evidence="17 18">
    <name type="scientific">Acanthaster planci</name>
    <name type="common">Crown-of-thorns starfish</name>
    <dbReference type="NCBI Taxonomy" id="133434"/>
    <lineage>
        <taxon>Eukaryota</taxon>
        <taxon>Metazoa</taxon>
        <taxon>Echinodermata</taxon>
        <taxon>Eleutherozoa</taxon>
        <taxon>Asterozoa</taxon>
        <taxon>Asteroidea</taxon>
        <taxon>Valvatacea</taxon>
        <taxon>Valvatida</taxon>
        <taxon>Acanthasteridae</taxon>
        <taxon>Acanthaster</taxon>
    </lineage>
</organism>
<evidence type="ECO:0000256" key="13">
    <source>
        <dbReference type="ARBA" id="ARBA00049716"/>
    </source>
</evidence>
<comment type="similarity">
    <text evidence="2 14">Belongs to the MIP/aquaporin (TC 1.A.8) family.</text>
</comment>
<comment type="subunit">
    <text evidence="13">Homotetramer; each monomer provides an independent glycerol/water pore. Could also exist in other oligomeric states.</text>
</comment>
<feature type="transmembrane region" description="Helical" evidence="16">
    <location>
        <begin position="274"/>
        <end position="298"/>
    </location>
</feature>
<feature type="region of interest" description="Disordered" evidence="15">
    <location>
        <begin position="1"/>
        <end position="33"/>
    </location>
</feature>
<dbReference type="KEGG" id="aplc:110989506"/>
<evidence type="ECO:0000256" key="16">
    <source>
        <dbReference type="SAM" id="Phobius"/>
    </source>
</evidence>
<dbReference type="GeneID" id="110989506"/>
<dbReference type="PANTHER" id="PTHR43829:SF29">
    <property type="entry name" value="AQUAPORIN 9"/>
    <property type="match status" value="1"/>
</dbReference>
<feature type="transmembrane region" description="Helical" evidence="16">
    <location>
        <begin position="59"/>
        <end position="77"/>
    </location>
</feature>
<sequence>MANTEDTQLLSADRPGSYLNGDSIQSHSGSKSKMSEGWFTHVDKFLDNLRLRNELVRQFFAELLGTFMLVLIGDGAIAQMQFFGGTALGAGFLNVNIGYAFGLMLGVYFTASVSGGHLNPAVSLAFCTLGKLRWIAFPVYMLAQFIGAFLAAVMVFAVYYDAIDKHDHNRTVVGGTAGIFATYPKAELSWGVGFVDQLLGTALLMAGIMAVTDNKNSKPPNGLEPIFVALTFFAVGISFGYNFGYGINPARDFGPRVFTAIAGYGSDVWTLNGIQWWIIPTFVPFLGAPVGAWVYYLAIGMHCESPHRGQGDHAELLEAQAPDAAEKSM</sequence>
<dbReference type="PRINTS" id="PR02015">
    <property type="entry name" value="AQUAPORIN3"/>
</dbReference>
<keyword evidence="10" id="KW-0325">Glycoprotein</keyword>
<keyword evidence="6 14" id="KW-0812">Transmembrane</keyword>
<evidence type="ECO:0000256" key="10">
    <source>
        <dbReference type="ARBA" id="ARBA00023180"/>
    </source>
</evidence>
<evidence type="ECO:0000256" key="14">
    <source>
        <dbReference type="RuleBase" id="RU000477"/>
    </source>
</evidence>
<evidence type="ECO:0000256" key="15">
    <source>
        <dbReference type="SAM" id="MobiDB-lite"/>
    </source>
</evidence>
<proteinExistence type="inferred from homology"/>
<keyword evidence="17" id="KW-1185">Reference proteome</keyword>
<dbReference type="NCBIfam" id="TIGR00861">
    <property type="entry name" value="MIP"/>
    <property type="match status" value="1"/>
</dbReference>
<evidence type="ECO:0000256" key="5">
    <source>
        <dbReference type="ARBA" id="ARBA00022475"/>
    </source>
</evidence>
<feature type="transmembrane region" description="Helical" evidence="16">
    <location>
        <begin position="139"/>
        <end position="160"/>
    </location>
</feature>
<name>A0A8B7ZY04_ACAPL</name>
<dbReference type="PROSITE" id="PS00221">
    <property type="entry name" value="MIP"/>
    <property type="match status" value="1"/>
</dbReference>
<evidence type="ECO:0000256" key="9">
    <source>
        <dbReference type="ARBA" id="ARBA00023136"/>
    </source>
</evidence>